<evidence type="ECO:0000313" key="2">
    <source>
        <dbReference type="Proteomes" id="UP000003053"/>
    </source>
</evidence>
<dbReference type="Pfam" id="PF09903">
    <property type="entry name" value="DUF2130"/>
    <property type="match status" value="1"/>
</dbReference>
<sequence>MQYKLELNLMKSQNVNITNFEDKIANFKTGFAKKYELTSRQFKIAIEEITKQCHACKKQKMHF</sequence>
<dbReference type="Proteomes" id="UP000003053">
    <property type="component" value="Unassembled WGS sequence"/>
</dbReference>
<protein>
    <submittedName>
        <fullName evidence="1">Uncharacterized protein</fullName>
    </submittedName>
</protein>
<keyword evidence="2" id="KW-1185">Reference proteome</keyword>
<dbReference type="InterPro" id="IPR019219">
    <property type="entry name" value="DUF2130"/>
</dbReference>
<comment type="caution">
    <text evidence="1">The sequence shown here is derived from an EMBL/GenBank/DDBJ whole genome shotgun (WGS) entry which is preliminary data.</text>
</comment>
<dbReference type="EMBL" id="AAOG01000001">
    <property type="protein sequence ID" value="EAR13229.1"/>
    <property type="molecule type" value="Genomic_DNA"/>
</dbReference>
<dbReference type="STRING" id="313594.PI23P_02007"/>
<accession>A4BW88</accession>
<name>A4BW88_9FLAO</name>
<evidence type="ECO:0000313" key="1">
    <source>
        <dbReference type="EMBL" id="EAR13229.1"/>
    </source>
</evidence>
<proteinExistence type="predicted"/>
<dbReference type="HOGENOM" id="CLU_2882044_0_0_10"/>
<dbReference type="eggNOG" id="COG4487">
    <property type="taxonomic scope" value="Bacteria"/>
</dbReference>
<gene>
    <name evidence="1" type="ORF">PI23P_02007</name>
</gene>
<dbReference type="AlphaFoldDB" id="A4BW88"/>
<organism evidence="1 2">
    <name type="scientific">Polaribacter irgensii 23-P</name>
    <dbReference type="NCBI Taxonomy" id="313594"/>
    <lineage>
        <taxon>Bacteria</taxon>
        <taxon>Pseudomonadati</taxon>
        <taxon>Bacteroidota</taxon>
        <taxon>Flavobacteriia</taxon>
        <taxon>Flavobacteriales</taxon>
        <taxon>Flavobacteriaceae</taxon>
    </lineage>
</organism>
<reference evidence="1 2" key="1">
    <citation type="submission" date="2006-02" db="EMBL/GenBank/DDBJ databases">
        <authorList>
            <person name="Murray A."/>
            <person name="Staley J."/>
            <person name="Ferriera S."/>
            <person name="Johnson J."/>
            <person name="Kravitz S."/>
            <person name="Halpern A."/>
            <person name="Remington K."/>
            <person name="Beeson K."/>
            <person name="Tran B."/>
            <person name="Rogers Y.-H."/>
            <person name="Friedman R."/>
            <person name="Venter J.C."/>
        </authorList>
    </citation>
    <scope>NUCLEOTIDE SEQUENCE [LARGE SCALE GENOMIC DNA]</scope>
    <source>
        <strain evidence="1 2">23-P</strain>
    </source>
</reference>